<dbReference type="EC" id="2.4.-.-" evidence="4"/>
<dbReference type="Proteomes" id="UP000003560">
    <property type="component" value="Unassembled WGS sequence"/>
</dbReference>
<keyword evidence="5" id="KW-1185">Reference proteome</keyword>
<evidence type="ECO:0000256" key="1">
    <source>
        <dbReference type="ARBA" id="ARBA00022676"/>
    </source>
</evidence>
<comment type="caution">
    <text evidence="4">The sequence shown here is derived from an EMBL/GenBank/DDBJ whole genome shotgun (WGS) entry which is preliminary data.</text>
</comment>
<evidence type="ECO:0000259" key="3">
    <source>
        <dbReference type="Pfam" id="PF00535"/>
    </source>
</evidence>
<dbReference type="HOGENOM" id="CLU_025996_25_3_11"/>
<dbReference type="Gene3D" id="3.90.550.10">
    <property type="entry name" value="Spore Coat Polysaccharide Biosynthesis Protein SpsA, Chain A"/>
    <property type="match status" value="1"/>
</dbReference>
<dbReference type="InterPro" id="IPR001173">
    <property type="entry name" value="Glyco_trans_2-like"/>
</dbReference>
<dbReference type="eggNOG" id="COG1216">
    <property type="taxonomic scope" value="Bacteria"/>
</dbReference>
<protein>
    <submittedName>
        <fullName evidence="4">Glycosyltransferase, group 2 family protein</fullName>
        <ecNumber evidence="4">2.4.-.-</ecNumber>
    </submittedName>
</protein>
<organism evidence="4 5">
    <name type="scientific">Collinsella stercoris DSM 13279</name>
    <dbReference type="NCBI Taxonomy" id="445975"/>
    <lineage>
        <taxon>Bacteria</taxon>
        <taxon>Bacillati</taxon>
        <taxon>Actinomycetota</taxon>
        <taxon>Coriobacteriia</taxon>
        <taxon>Coriobacteriales</taxon>
        <taxon>Coriobacteriaceae</taxon>
        <taxon>Collinsella</taxon>
    </lineage>
</organism>
<dbReference type="SUPFAM" id="SSF53448">
    <property type="entry name" value="Nucleotide-diphospho-sugar transferases"/>
    <property type="match status" value="1"/>
</dbReference>
<reference evidence="4 5" key="2">
    <citation type="submission" date="2008-10" db="EMBL/GenBank/DDBJ databases">
        <authorList>
            <person name="Fulton L."/>
            <person name="Clifton S."/>
            <person name="Fulton B."/>
            <person name="Xu J."/>
            <person name="Minx P."/>
            <person name="Pepin K.H."/>
            <person name="Johnson M."/>
            <person name="Thiruvilangam P."/>
            <person name="Bhonagiri V."/>
            <person name="Nash W.E."/>
            <person name="Mardis E.R."/>
            <person name="Wilson R.K."/>
        </authorList>
    </citation>
    <scope>NUCLEOTIDE SEQUENCE [LARGE SCALE GENOMIC DNA]</scope>
    <source>
        <strain evidence="4 5">DSM 13279</strain>
    </source>
</reference>
<keyword evidence="2 4" id="KW-0808">Transferase</keyword>
<dbReference type="Pfam" id="PF00535">
    <property type="entry name" value="Glycos_transf_2"/>
    <property type="match status" value="1"/>
</dbReference>
<dbReference type="EMBL" id="ABXJ01000095">
    <property type="protein sequence ID" value="EEA90101.1"/>
    <property type="molecule type" value="Genomic_DNA"/>
</dbReference>
<gene>
    <name evidence="4" type="ORF">COLSTE_01721</name>
</gene>
<feature type="domain" description="Glycosyltransferase 2-like" evidence="3">
    <location>
        <begin position="20"/>
        <end position="146"/>
    </location>
</feature>
<dbReference type="STRING" id="445975.COLSTE_01721"/>
<dbReference type="AlphaFoldDB" id="B6GC98"/>
<name>B6GC98_9ACTN</name>
<evidence type="ECO:0000313" key="4">
    <source>
        <dbReference type="EMBL" id="EEA90101.1"/>
    </source>
</evidence>
<reference evidence="4 5" key="1">
    <citation type="submission" date="2008-10" db="EMBL/GenBank/DDBJ databases">
        <title>Draft genome sequence of Collinsella stercoris (DSM 13279).</title>
        <authorList>
            <person name="Sudarsanam P."/>
            <person name="Ley R."/>
            <person name="Guruge J."/>
            <person name="Turnbaugh P.J."/>
            <person name="Mahowald M."/>
            <person name="Liep D."/>
            <person name="Gordon J."/>
        </authorList>
    </citation>
    <scope>NUCLEOTIDE SEQUENCE [LARGE SCALE GENOMIC DNA]</scope>
    <source>
        <strain evidence="4 5">DSM 13279</strain>
    </source>
</reference>
<evidence type="ECO:0000313" key="5">
    <source>
        <dbReference type="Proteomes" id="UP000003560"/>
    </source>
</evidence>
<dbReference type="PANTHER" id="PTHR22916">
    <property type="entry name" value="GLYCOSYLTRANSFERASE"/>
    <property type="match status" value="1"/>
</dbReference>
<keyword evidence="1 4" id="KW-0328">Glycosyltransferase</keyword>
<dbReference type="GO" id="GO:0016757">
    <property type="term" value="F:glycosyltransferase activity"/>
    <property type="evidence" value="ECO:0007669"/>
    <property type="project" value="UniProtKB-KW"/>
</dbReference>
<dbReference type="InterPro" id="IPR029044">
    <property type="entry name" value="Nucleotide-diphossugar_trans"/>
</dbReference>
<dbReference type="PANTHER" id="PTHR22916:SF51">
    <property type="entry name" value="GLYCOSYLTRANSFERASE EPSH-RELATED"/>
    <property type="match status" value="1"/>
</dbReference>
<accession>B6GC98</accession>
<dbReference type="CDD" id="cd00761">
    <property type="entry name" value="Glyco_tranf_GTA_type"/>
    <property type="match status" value="1"/>
</dbReference>
<evidence type="ECO:0000256" key="2">
    <source>
        <dbReference type="ARBA" id="ARBA00022679"/>
    </source>
</evidence>
<proteinExistence type="predicted"/>
<sequence>MFARCEGGKMQATQANQLVSVIVPIYNAEKYLDQCLSSIGEQTYSNLEIICINDGSTDDSIAIVAKHAALDDRIRIIDKENAGYGAGCNRGMDEAHGEWLAIVEPDDWIEPGMYADMLSFASTYDGAIDVIKTPWWNINDWDRSDSEQTRTRCPLTVRMGASFGPFALSEHPVLIEHHPAIWSAIYRLDFLREHHIRFPEYPGAGWADNPFLIDTLCQAESIVYLNNAYYCYRADLPGSTRNHATNAAIRLPFDRWLDMLGCMQRIDVRDSAIIESHYIRGFRYLDGAMYDDGADNPVVLEGMRSMFSAMDKDIVLSSVKISPKHKRLFCETLGLDARVTSSLAHAAYTAREFWLSLRTLGACGVAKRARFKLTGRR</sequence>